<evidence type="ECO:0000256" key="1">
    <source>
        <dbReference type="SAM" id="MobiDB-lite"/>
    </source>
</evidence>
<evidence type="ECO:0000313" key="3">
    <source>
        <dbReference type="Proteomes" id="UP001224083"/>
    </source>
</evidence>
<evidence type="ECO:0008006" key="4">
    <source>
        <dbReference type="Google" id="ProtNLM"/>
    </source>
</evidence>
<dbReference type="Proteomes" id="UP001224083">
    <property type="component" value="Unassembled WGS sequence"/>
</dbReference>
<gene>
    <name evidence="2" type="ORF">O7M46_10370</name>
</gene>
<dbReference type="Gene3D" id="1.10.10.60">
    <property type="entry name" value="Homeodomain-like"/>
    <property type="match status" value="1"/>
</dbReference>
<evidence type="ECO:0000313" key="2">
    <source>
        <dbReference type="EMBL" id="MDP9501361.1"/>
    </source>
</evidence>
<proteinExistence type="predicted"/>
<protein>
    <recommendedName>
        <fullName evidence="4">Helix-turn-helix domain-containing protein</fullName>
    </recommendedName>
</protein>
<feature type="region of interest" description="Disordered" evidence="1">
    <location>
        <begin position="1"/>
        <end position="26"/>
    </location>
</feature>
<dbReference type="EMBL" id="JAQAHH010000011">
    <property type="protein sequence ID" value="MDP9501361.1"/>
    <property type="molecule type" value="Genomic_DNA"/>
</dbReference>
<comment type="caution">
    <text evidence="2">The sequence shown here is derived from an EMBL/GenBank/DDBJ whole genome shotgun (WGS) entry which is preliminary data.</text>
</comment>
<organism evidence="2 3">
    <name type="scientific">Bisgaard Taxon 45</name>
    <dbReference type="NCBI Taxonomy" id="304289"/>
    <lineage>
        <taxon>Bacteria</taxon>
        <taxon>Pseudomonadati</taxon>
        <taxon>Pseudomonadota</taxon>
        <taxon>Gammaproteobacteria</taxon>
        <taxon>Pasteurellales</taxon>
        <taxon>Pasteurellaceae</taxon>
    </lineage>
</organism>
<accession>A0ABT9KH21</accession>
<sequence length="129" mass="14175">MARKPKKTNLPSSNSNNNNSSGPIVTIPLPDIQDGDSFKVIGNSNMALVNIKKEDGSIITRKINTINTHSFQYSNAIVTNYNASTPNREERDQIILKLINDGFKQTEVALMTGVSQSTVSNIVKNNKIK</sequence>
<reference evidence="2 3" key="1">
    <citation type="submission" date="2022-12" db="EMBL/GenBank/DDBJ databases">
        <title>Genome sequence of Pasteurellaceae Bisgaard Taxon 45.</title>
        <authorList>
            <person name="Foggin C."/>
            <person name="Rosen L.E."/>
            <person name="Henton M."/>
            <person name="Buys A."/>
            <person name="Floyd T."/>
            <person name="Turner A.D."/>
            <person name="Tarbin J."/>
            <person name="Lloyd A.S."/>
            <person name="Chaitezvi C."/>
            <person name="Ellis R.J."/>
            <person name="Roberts H.C."/>
            <person name="Dastjerdi A."/>
            <person name="Nunez A."/>
            <person name="Van Vliet A.H."/>
            <person name="Steinbach F."/>
        </authorList>
    </citation>
    <scope>NUCLEOTIDE SEQUENCE [LARGE SCALE GENOMIC DNA]</scope>
    <source>
        <strain evidence="2 3">VF20HR</strain>
    </source>
</reference>
<keyword evidence="3" id="KW-1185">Reference proteome</keyword>
<feature type="compositionally biased region" description="Low complexity" evidence="1">
    <location>
        <begin position="12"/>
        <end position="21"/>
    </location>
</feature>
<name>A0ABT9KH21_9PAST</name>